<dbReference type="InterPro" id="IPR043502">
    <property type="entry name" value="DNA/RNA_pol_sf"/>
</dbReference>
<evidence type="ECO:0008006" key="3">
    <source>
        <dbReference type="Google" id="ProtNLM"/>
    </source>
</evidence>
<sequence length="548" mass="63637">MKHWNVFSERQLPQKVSFYNSLTDEHISDSDYAHAQEVWSTFKIKDMGGYTDLYLKTDSNYQLDPAFYLTAPSLSFDAMLLKTGVQLELLADLEIIRFIQKGIRGGICLCSTRYAQANNKYMPYHDHTEPDSFLVYIDCNNLYGYSMCQPLPVSDFRLLDQNEINLLDVMNIADDADFGFILEVDLIYPEELHYTHNDYPFCAEKFIPPGGKTPKLIPNLYSKYQYVIHYVHLKTCINNGLILDKIHRVLTFRQSSFLGEYINLNTELRKKAVTPFQQDLFKLLNNSVFGKTLEDSEKRTDVRLVNQWCDESNKTNKFISADKLIARPNFHSATIFSENLVAVQMKPERILLDKPIYIGFAVLELSKSHMYRFHYEIIKPYYGDTVQLCYTDTDSFVYKIETSDFYCDLKNNFLRYFDTSNYSDDNIFGLPIKNKKIPGLFKDELGGEIMTEFVGLRSKLYCIKTESSLIKKAKGIKKNVVRDLTSSDYKSALLHDKVIRKKNILFRCIKHEIFTQNVNKIALSNSDDKRFILSDKVSTRAWGHNTIV</sequence>
<dbReference type="PANTHER" id="PTHR31511">
    <property type="entry name" value="PROTEIN CBG23764"/>
    <property type="match status" value="1"/>
</dbReference>
<protein>
    <recommendedName>
        <fullName evidence="3">DNA-directed DNA polymerase</fullName>
    </recommendedName>
</protein>
<name>A0ABD0S949_LOXSC</name>
<dbReference type="PANTHER" id="PTHR31511:SF12">
    <property type="entry name" value="RHO TERMINATION FACTOR N-TERMINAL DOMAIN-CONTAINING PROTEIN"/>
    <property type="match status" value="1"/>
</dbReference>
<evidence type="ECO:0000313" key="2">
    <source>
        <dbReference type="Proteomes" id="UP001549921"/>
    </source>
</evidence>
<comment type="caution">
    <text evidence="1">The sequence shown here is derived from an EMBL/GenBank/DDBJ whole genome shotgun (WGS) entry which is preliminary data.</text>
</comment>
<dbReference type="SUPFAM" id="SSF56672">
    <property type="entry name" value="DNA/RNA polymerases"/>
    <property type="match status" value="1"/>
</dbReference>
<organism evidence="1 2">
    <name type="scientific">Loxostege sticticalis</name>
    <name type="common">Beet webworm moth</name>
    <dbReference type="NCBI Taxonomy" id="481309"/>
    <lineage>
        <taxon>Eukaryota</taxon>
        <taxon>Metazoa</taxon>
        <taxon>Ecdysozoa</taxon>
        <taxon>Arthropoda</taxon>
        <taxon>Hexapoda</taxon>
        <taxon>Insecta</taxon>
        <taxon>Pterygota</taxon>
        <taxon>Neoptera</taxon>
        <taxon>Endopterygota</taxon>
        <taxon>Lepidoptera</taxon>
        <taxon>Glossata</taxon>
        <taxon>Ditrysia</taxon>
        <taxon>Pyraloidea</taxon>
        <taxon>Crambidae</taxon>
        <taxon>Pyraustinae</taxon>
        <taxon>Loxostege</taxon>
    </lineage>
</organism>
<reference evidence="1 2" key="1">
    <citation type="submission" date="2024-06" db="EMBL/GenBank/DDBJ databases">
        <title>A chromosome-level genome assembly of beet webworm, Loxostege sticticalis.</title>
        <authorList>
            <person name="Zhang Y."/>
        </authorList>
    </citation>
    <scope>NUCLEOTIDE SEQUENCE [LARGE SCALE GENOMIC DNA]</scope>
    <source>
        <strain evidence="1">AQ028</strain>
        <tissue evidence="1">Male pupae</tissue>
    </source>
</reference>
<dbReference type="GO" id="GO:0071897">
    <property type="term" value="P:DNA biosynthetic process"/>
    <property type="evidence" value="ECO:0007669"/>
    <property type="project" value="UniProtKB-ARBA"/>
</dbReference>
<dbReference type="EMBL" id="JBEDNZ010000026">
    <property type="protein sequence ID" value="KAL0810590.1"/>
    <property type="molecule type" value="Genomic_DNA"/>
</dbReference>
<accession>A0ABD0S949</accession>
<proteinExistence type="predicted"/>
<dbReference type="InterPro" id="IPR023211">
    <property type="entry name" value="DNA_pol_palm_dom_sf"/>
</dbReference>
<dbReference type="AlphaFoldDB" id="A0ABD0S949"/>
<dbReference type="Gene3D" id="3.90.1600.10">
    <property type="entry name" value="Palm domain of DNA polymerase"/>
    <property type="match status" value="1"/>
</dbReference>
<dbReference type="Proteomes" id="UP001549921">
    <property type="component" value="Unassembled WGS sequence"/>
</dbReference>
<evidence type="ECO:0000313" key="1">
    <source>
        <dbReference type="EMBL" id="KAL0810590.1"/>
    </source>
</evidence>
<gene>
    <name evidence="1" type="ORF">ABMA28_010707</name>
</gene>